<proteinExistence type="predicted"/>
<accession>A0ABD3UZU7</accession>
<dbReference type="AlphaFoldDB" id="A0ABD3UZU7"/>
<sequence length="180" mass="20389">MFSDSAIAHKFTCGEDKTSYIAIHGLAPYFASTLKDSICKCNGYVLQFDESLNKQLRQKQCDIHVRFWEQGAERVQTKFLTSVFLGHATAEDLFGKLCPIIQDLGTRNLQISMDGPNVNWKTFDMLNAEINRLHPGKSLLPTGWSLHIIHNAFRAGRAATDWNLKETAIYITSLKILQQE</sequence>
<dbReference type="Proteomes" id="UP001634394">
    <property type="component" value="Unassembled WGS sequence"/>
</dbReference>
<evidence type="ECO:0000313" key="1">
    <source>
        <dbReference type="EMBL" id="KAL3854919.1"/>
    </source>
</evidence>
<dbReference type="EMBL" id="JBJQND010000014">
    <property type="protein sequence ID" value="KAL3854919.1"/>
    <property type="molecule type" value="Genomic_DNA"/>
</dbReference>
<name>A0ABD3UZU7_SINWO</name>
<evidence type="ECO:0000313" key="2">
    <source>
        <dbReference type="Proteomes" id="UP001634394"/>
    </source>
</evidence>
<reference evidence="1 2" key="1">
    <citation type="submission" date="2024-11" db="EMBL/GenBank/DDBJ databases">
        <title>Chromosome-level genome assembly of the freshwater bivalve Anodonta woodiana.</title>
        <authorList>
            <person name="Chen X."/>
        </authorList>
    </citation>
    <scope>NUCLEOTIDE SEQUENCE [LARGE SCALE GENOMIC DNA]</scope>
    <source>
        <strain evidence="1">MN2024</strain>
        <tissue evidence="1">Gills</tissue>
    </source>
</reference>
<gene>
    <name evidence="1" type="ORF">ACJMK2_014154</name>
</gene>
<dbReference type="PANTHER" id="PTHR37162">
    <property type="entry name" value="HAT FAMILY DIMERISATION DOMAINCONTAINING PROTEIN-RELATED"/>
    <property type="match status" value="1"/>
</dbReference>
<evidence type="ECO:0008006" key="3">
    <source>
        <dbReference type="Google" id="ProtNLM"/>
    </source>
</evidence>
<organism evidence="1 2">
    <name type="scientific">Sinanodonta woodiana</name>
    <name type="common">Chinese pond mussel</name>
    <name type="synonym">Anodonta woodiana</name>
    <dbReference type="NCBI Taxonomy" id="1069815"/>
    <lineage>
        <taxon>Eukaryota</taxon>
        <taxon>Metazoa</taxon>
        <taxon>Spiralia</taxon>
        <taxon>Lophotrochozoa</taxon>
        <taxon>Mollusca</taxon>
        <taxon>Bivalvia</taxon>
        <taxon>Autobranchia</taxon>
        <taxon>Heteroconchia</taxon>
        <taxon>Palaeoheterodonta</taxon>
        <taxon>Unionida</taxon>
        <taxon>Unionoidea</taxon>
        <taxon>Unionidae</taxon>
        <taxon>Unioninae</taxon>
        <taxon>Sinanodonta</taxon>
    </lineage>
</organism>
<keyword evidence="2" id="KW-1185">Reference proteome</keyword>
<dbReference type="PANTHER" id="PTHR37162:SF11">
    <property type="match status" value="1"/>
</dbReference>
<comment type="caution">
    <text evidence="1">The sequence shown here is derived from an EMBL/GenBank/DDBJ whole genome shotgun (WGS) entry which is preliminary data.</text>
</comment>
<protein>
    <recommendedName>
        <fullName evidence="3">Transposase</fullName>
    </recommendedName>
</protein>